<proteinExistence type="predicted"/>
<sequence>MYRNRKNCDAYREKMTVTGETLENDEQIIDSLTKREIEEYIGEANLASETLAKLNIRIDALPQKYQQLLDKLAASQSSLGINQLDHVSISLEQTKDITENLEDDYEILKLKHKDLELQRRIEKNKKFIDELRRELKMSRESLSNQNPGPDNVQDYIRQLKQKVVSYEESCTKAKAKYNKLSIPDTILPKSLSVLVTSHEALLEEARSLRQRAEDITFARDAIQNLHRLRR</sequence>
<gene>
    <name evidence="3" type="primary">LOC114241551</name>
</gene>
<evidence type="ECO:0000256" key="1">
    <source>
        <dbReference type="SAM" id="Coils"/>
    </source>
</evidence>
<dbReference type="AlphaFoldDB" id="A0A6J2JFE4"/>
<accession>A0A6J2JFE4</accession>
<dbReference type="KEGG" id="bman:114241551"/>
<protein>
    <submittedName>
        <fullName evidence="3">Uncharacterized protein LOC114241551</fullName>
    </submittedName>
</protein>
<organism evidence="2 3">
    <name type="scientific">Bombyx mandarina</name>
    <name type="common">Wild silk moth</name>
    <name type="synonym">Wild silkworm</name>
    <dbReference type="NCBI Taxonomy" id="7092"/>
    <lineage>
        <taxon>Eukaryota</taxon>
        <taxon>Metazoa</taxon>
        <taxon>Ecdysozoa</taxon>
        <taxon>Arthropoda</taxon>
        <taxon>Hexapoda</taxon>
        <taxon>Insecta</taxon>
        <taxon>Pterygota</taxon>
        <taxon>Neoptera</taxon>
        <taxon>Endopterygota</taxon>
        <taxon>Lepidoptera</taxon>
        <taxon>Glossata</taxon>
        <taxon>Ditrysia</taxon>
        <taxon>Bombycoidea</taxon>
        <taxon>Bombycidae</taxon>
        <taxon>Bombycinae</taxon>
        <taxon>Bombyx</taxon>
    </lineage>
</organism>
<feature type="coiled-coil region" evidence="1">
    <location>
        <begin position="91"/>
        <end position="125"/>
    </location>
</feature>
<name>A0A6J2JFE4_BOMMA</name>
<reference evidence="3" key="1">
    <citation type="submission" date="2025-08" db="UniProtKB">
        <authorList>
            <consortium name="RefSeq"/>
        </authorList>
    </citation>
    <scope>IDENTIFICATION</scope>
    <source>
        <tissue evidence="3">Silk gland</tissue>
    </source>
</reference>
<evidence type="ECO:0000313" key="2">
    <source>
        <dbReference type="Proteomes" id="UP000504629"/>
    </source>
</evidence>
<dbReference type="GeneID" id="114241551"/>
<keyword evidence="2" id="KW-1185">Reference proteome</keyword>
<dbReference type="RefSeq" id="XP_028028211.1">
    <property type="nucleotide sequence ID" value="XM_028172410.1"/>
</dbReference>
<keyword evidence="1" id="KW-0175">Coiled coil</keyword>
<evidence type="ECO:0000313" key="3">
    <source>
        <dbReference type="RefSeq" id="XP_028028211.1"/>
    </source>
</evidence>
<dbReference type="Proteomes" id="UP000504629">
    <property type="component" value="Unplaced"/>
</dbReference>
<dbReference type="OrthoDB" id="8117728at2759"/>